<evidence type="ECO:0000256" key="1">
    <source>
        <dbReference type="ARBA" id="ARBA00022490"/>
    </source>
</evidence>
<dbReference type="Pfam" id="PF02576">
    <property type="entry name" value="RimP_N"/>
    <property type="match status" value="1"/>
</dbReference>
<keyword evidence="1 3" id="KW-0963">Cytoplasm</keyword>
<gene>
    <name evidence="3" type="primary">rimP</name>
    <name evidence="6" type="ORF">H9784_05925</name>
</gene>
<evidence type="ECO:0000256" key="2">
    <source>
        <dbReference type="ARBA" id="ARBA00022517"/>
    </source>
</evidence>
<dbReference type="Proteomes" id="UP000823821">
    <property type="component" value="Unassembled WGS sequence"/>
</dbReference>
<sequence>MNQNPLADAVAALAAPVVESLGLVIWGVEIVQSGRMVVRLFVDIPPDGRNPHAAARSAGGDEASLPEMPLSASIDQCEEISRHLGLALEVEDLIPQAYVLEVSTPGFNRLFFVPAQMRPYVGDMVEARMQAAYAPEGAAAPRRIWRGRLERVEDEALVLAPAGISSDGEILPEAVPPVRLPWEMTRRVARIHVFRTPEKPGKGGGRGGRRAEAATGGPRKTATGCKRKNDALDDDVASALED</sequence>
<protein>
    <recommendedName>
        <fullName evidence="3">Ribosome maturation factor RimP</fullName>
    </recommendedName>
</protein>
<evidence type="ECO:0000259" key="5">
    <source>
        <dbReference type="Pfam" id="PF02576"/>
    </source>
</evidence>
<dbReference type="GO" id="GO:0006412">
    <property type="term" value="P:translation"/>
    <property type="evidence" value="ECO:0007669"/>
    <property type="project" value="TreeGrafter"/>
</dbReference>
<feature type="compositionally biased region" description="Acidic residues" evidence="4">
    <location>
        <begin position="232"/>
        <end position="242"/>
    </location>
</feature>
<name>A0A9D2KS57_9BACT</name>
<dbReference type="AlphaFoldDB" id="A0A9D2KS57"/>
<comment type="function">
    <text evidence="3">Required for maturation of 30S ribosomal subunits.</text>
</comment>
<dbReference type="InterPro" id="IPR028989">
    <property type="entry name" value="RimP_N"/>
</dbReference>
<dbReference type="SUPFAM" id="SSF75420">
    <property type="entry name" value="YhbC-like, N-terminal domain"/>
    <property type="match status" value="1"/>
</dbReference>
<comment type="caution">
    <text evidence="6">The sequence shown here is derived from an EMBL/GenBank/DDBJ whole genome shotgun (WGS) entry which is preliminary data.</text>
</comment>
<dbReference type="EMBL" id="DWZD01000039">
    <property type="protein sequence ID" value="HJA79096.1"/>
    <property type="molecule type" value="Genomic_DNA"/>
</dbReference>
<reference evidence="6" key="2">
    <citation type="submission" date="2021-04" db="EMBL/GenBank/DDBJ databases">
        <authorList>
            <person name="Gilroy R."/>
        </authorList>
    </citation>
    <scope>NUCLEOTIDE SEQUENCE</scope>
    <source>
        <strain evidence="6">5032</strain>
    </source>
</reference>
<proteinExistence type="inferred from homology"/>
<dbReference type="PANTHER" id="PTHR33867:SF1">
    <property type="entry name" value="RIBOSOME MATURATION FACTOR RIMP"/>
    <property type="match status" value="1"/>
</dbReference>
<reference evidence="6" key="1">
    <citation type="journal article" date="2021" name="PeerJ">
        <title>Extensive microbial diversity within the chicken gut microbiome revealed by metagenomics and culture.</title>
        <authorList>
            <person name="Gilroy R."/>
            <person name="Ravi A."/>
            <person name="Getino M."/>
            <person name="Pursley I."/>
            <person name="Horton D.L."/>
            <person name="Alikhan N.F."/>
            <person name="Baker D."/>
            <person name="Gharbi K."/>
            <person name="Hall N."/>
            <person name="Watson M."/>
            <person name="Adriaenssens E.M."/>
            <person name="Foster-Nyarko E."/>
            <person name="Jarju S."/>
            <person name="Secka A."/>
            <person name="Antonio M."/>
            <person name="Oren A."/>
            <person name="Chaudhuri R.R."/>
            <person name="La Ragione R."/>
            <person name="Hildebrand F."/>
            <person name="Pallen M.J."/>
        </authorList>
    </citation>
    <scope>NUCLEOTIDE SEQUENCE</scope>
    <source>
        <strain evidence="6">5032</strain>
    </source>
</reference>
<comment type="subcellular location">
    <subcellularLocation>
        <location evidence="3">Cytoplasm</location>
    </subcellularLocation>
</comment>
<evidence type="ECO:0000313" key="7">
    <source>
        <dbReference type="Proteomes" id="UP000823821"/>
    </source>
</evidence>
<evidence type="ECO:0000313" key="6">
    <source>
        <dbReference type="EMBL" id="HJA79096.1"/>
    </source>
</evidence>
<dbReference type="InterPro" id="IPR003728">
    <property type="entry name" value="Ribosome_maturation_RimP"/>
</dbReference>
<dbReference type="GO" id="GO:0000028">
    <property type="term" value="P:ribosomal small subunit assembly"/>
    <property type="evidence" value="ECO:0007669"/>
    <property type="project" value="TreeGrafter"/>
</dbReference>
<dbReference type="PANTHER" id="PTHR33867">
    <property type="entry name" value="RIBOSOME MATURATION FACTOR RIMP"/>
    <property type="match status" value="1"/>
</dbReference>
<feature type="domain" description="Ribosome maturation factor RimP N-terminal" evidence="5">
    <location>
        <begin position="14"/>
        <end position="107"/>
    </location>
</feature>
<dbReference type="GO" id="GO:0005829">
    <property type="term" value="C:cytosol"/>
    <property type="evidence" value="ECO:0007669"/>
    <property type="project" value="TreeGrafter"/>
</dbReference>
<accession>A0A9D2KS57</accession>
<dbReference type="InterPro" id="IPR035956">
    <property type="entry name" value="RimP_N_sf"/>
</dbReference>
<evidence type="ECO:0000256" key="3">
    <source>
        <dbReference type="HAMAP-Rule" id="MF_01077"/>
    </source>
</evidence>
<feature type="region of interest" description="Disordered" evidence="4">
    <location>
        <begin position="194"/>
        <end position="242"/>
    </location>
</feature>
<comment type="similarity">
    <text evidence="3">Belongs to the RimP family.</text>
</comment>
<keyword evidence="2 3" id="KW-0690">Ribosome biogenesis</keyword>
<dbReference type="Gene3D" id="3.30.300.70">
    <property type="entry name" value="RimP-like superfamily, N-terminal"/>
    <property type="match status" value="1"/>
</dbReference>
<evidence type="ECO:0000256" key="4">
    <source>
        <dbReference type="SAM" id="MobiDB-lite"/>
    </source>
</evidence>
<organism evidence="6 7">
    <name type="scientific">Candidatus Desulfovibrio intestinavium</name>
    <dbReference type="NCBI Taxonomy" id="2838534"/>
    <lineage>
        <taxon>Bacteria</taxon>
        <taxon>Pseudomonadati</taxon>
        <taxon>Thermodesulfobacteriota</taxon>
        <taxon>Desulfovibrionia</taxon>
        <taxon>Desulfovibrionales</taxon>
        <taxon>Desulfovibrionaceae</taxon>
        <taxon>Desulfovibrio</taxon>
    </lineage>
</organism>
<dbReference type="HAMAP" id="MF_01077">
    <property type="entry name" value="RimP"/>
    <property type="match status" value="1"/>
</dbReference>